<feature type="signal peptide" evidence="1">
    <location>
        <begin position="1"/>
        <end position="15"/>
    </location>
</feature>
<evidence type="ECO:0000313" key="2">
    <source>
        <dbReference type="EnsemblPlants" id="LPERR01G11180.1"/>
    </source>
</evidence>
<keyword evidence="3" id="KW-1185">Reference proteome</keyword>
<reference evidence="2" key="3">
    <citation type="submission" date="2015-04" db="UniProtKB">
        <authorList>
            <consortium name="EnsemblPlants"/>
        </authorList>
    </citation>
    <scope>IDENTIFICATION</scope>
</reference>
<organism evidence="2 3">
    <name type="scientific">Leersia perrieri</name>
    <dbReference type="NCBI Taxonomy" id="77586"/>
    <lineage>
        <taxon>Eukaryota</taxon>
        <taxon>Viridiplantae</taxon>
        <taxon>Streptophyta</taxon>
        <taxon>Embryophyta</taxon>
        <taxon>Tracheophyta</taxon>
        <taxon>Spermatophyta</taxon>
        <taxon>Magnoliopsida</taxon>
        <taxon>Liliopsida</taxon>
        <taxon>Poales</taxon>
        <taxon>Poaceae</taxon>
        <taxon>BOP clade</taxon>
        <taxon>Oryzoideae</taxon>
        <taxon>Oryzeae</taxon>
        <taxon>Oryzinae</taxon>
        <taxon>Leersia</taxon>
    </lineage>
</organism>
<protein>
    <submittedName>
        <fullName evidence="2">Uncharacterized protein</fullName>
    </submittedName>
</protein>
<accession>A0A0D9UZX3</accession>
<evidence type="ECO:0000313" key="3">
    <source>
        <dbReference type="Proteomes" id="UP000032180"/>
    </source>
</evidence>
<dbReference type="Proteomes" id="UP000032180">
    <property type="component" value="Chromosome 1"/>
</dbReference>
<dbReference type="AlphaFoldDB" id="A0A0D9UZX3"/>
<proteinExistence type="predicted"/>
<dbReference type="Gramene" id="LPERR01G11180.1">
    <property type="protein sequence ID" value="LPERR01G11180.1"/>
    <property type="gene ID" value="LPERR01G11180"/>
</dbReference>
<evidence type="ECO:0000256" key="1">
    <source>
        <dbReference type="SAM" id="SignalP"/>
    </source>
</evidence>
<sequence>MFHLWWMHFVELCSGRFDLAGLTSAFFVVVSRRRTRTTAPTWRGRHQLAAAVEGTNAVALAALAPVPPPPLPPCLPRRRIADTVVRAMRSSPPIFVLASSASPPSSSKLRPPVHVAGERFTLAACRGARPFYGSWVEFVSATAATAAGPAVEEETAQPGGVGLIGMRGD</sequence>
<reference evidence="3" key="2">
    <citation type="submission" date="2013-12" db="EMBL/GenBank/DDBJ databases">
        <authorList>
            <person name="Yu Y."/>
            <person name="Lee S."/>
            <person name="de Baynast K."/>
            <person name="Wissotski M."/>
            <person name="Liu L."/>
            <person name="Talag J."/>
            <person name="Goicoechea J."/>
            <person name="Angelova A."/>
            <person name="Jetty R."/>
            <person name="Kudrna D."/>
            <person name="Golser W."/>
            <person name="Rivera L."/>
            <person name="Zhang J."/>
            <person name="Wing R."/>
        </authorList>
    </citation>
    <scope>NUCLEOTIDE SEQUENCE</scope>
</reference>
<keyword evidence="1" id="KW-0732">Signal</keyword>
<feature type="chain" id="PRO_5011955151" evidence="1">
    <location>
        <begin position="16"/>
        <end position="169"/>
    </location>
</feature>
<reference evidence="2 3" key="1">
    <citation type="submission" date="2012-08" db="EMBL/GenBank/DDBJ databases">
        <title>Oryza genome evolution.</title>
        <authorList>
            <person name="Wing R.A."/>
        </authorList>
    </citation>
    <scope>NUCLEOTIDE SEQUENCE</scope>
</reference>
<dbReference type="HOGENOM" id="CLU_1580784_0_0_1"/>
<name>A0A0D9UZX3_9ORYZ</name>
<dbReference type="EnsemblPlants" id="LPERR01G11180.1">
    <property type="protein sequence ID" value="LPERR01G11180.1"/>
    <property type="gene ID" value="LPERR01G11180"/>
</dbReference>